<name>A0A061AN16_RHOTO</name>
<dbReference type="EMBL" id="LK052937">
    <property type="protein sequence ID" value="CDR36761.1"/>
    <property type="molecule type" value="Genomic_DNA"/>
</dbReference>
<protein>
    <submittedName>
        <fullName evidence="3">RHTO0S02e06524g1_1</fullName>
    </submittedName>
</protein>
<organism evidence="3">
    <name type="scientific">Rhodotorula toruloides</name>
    <name type="common">Yeast</name>
    <name type="synonym">Rhodosporidium toruloides</name>
    <dbReference type="NCBI Taxonomy" id="5286"/>
    <lineage>
        <taxon>Eukaryota</taxon>
        <taxon>Fungi</taxon>
        <taxon>Dikarya</taxon>
        <taxon>Basidiomycota</taxon>
        <taxon>Pucciniomycotina</taxon>
        <taxon>Microbotryomycetes</taxon>
        <taxon>Sporidiobolales</taxon>
        <taxon>Sporidiobolaceae</taxon>
        <taxon>Rhodotorula</taxon>
    </lineage>
</organism>
<feature type="transmembrane region" description="Helical" evidence="2">
    <location>
        <begin position="151"/>
        <end position="174"/>
    </location>
</feature>
<evidence type="ECO:0000313" key="3">
    <source>
        <dbReference type="EMBL" id="CDR36761.1"/>
    </source>
</evidence>
<gene>
    <name evidence="3" type="ORF">RHTO0S_02e06524g</name>
</gene>
<feature type="region of interest" description="Disordered" evidence="1">
    <location>
        <begin position="182"/>
        <end position="372"/>
    </location>
</feature>
<feature type="compositionally biased region" description="Basic residues" evidence="1">
    <location>
        <begin position="291"/>
        <end position="308"/>
    </location>
</feature>
<dbReference type="OrthoDB" id="10404035at2759"/>
<evidence type="ECO:0000256" key="1">
    <source>
        <dbReference type="SAM" id="MobiDB-lite"/>
    </source>
</evidence>
<keyword evidence="2" id="KW-0812">Transmembrane</keyword>
<proteinExistence type="predicted"/>
<reference evidence="3" key="1">
    <citation type="journal article" date="2014" name="Genome Announc.">
        <title>Draft genome sequence of Rhodosporidium toruloides CECT1137, an oleaginous yeast of biotechnological interest.</title>
        <authorList>
            <person name="Morin N."/>
            <person name="Calcas X."/>
            <person name="Devillers H."/>
            <person name="Durrens P."/>
            <person name="Sherman D.J."/>
            <person name="Nicaud J.-M."/>
            <person name="Neuveglise C."/>
        </authorList>
    </citation>
    <scope>NUCLEOTIDE SEQUENCE</scope>
    <source>
        <strain evidence="3">CECT1137</strain>
    </source>
</reference>
<sequence>MSAAQGKDAGLCGLSLRHWALSTSCASAIYFAIMTVLAIWARWTVGNLAFAVEQEGSKTDAWSSPKLVGIILAVTFALLALVSAYLAFRVYSKPEDNLNSITRTWHVLLVAVVLGSFCCIAGAVMAFGSAKSDIEAGCKAIDTQCFATYEVIQWVSIFFEVAGVALLIATLFTVRHYRHDLGSSSSTDGDTAKSKQSLLGSASNKGDPGLSYSLRHSDRSSRKKRGSRRAELGEYSMKKGSRRSRRDEFDDLYDKPRGRSRSRSRSRLDRDAVDELRRMEEKTEAAMRSLSRFRHRSTSRSSRRRSKSRASSSSEGEIERSINKSRRSSRTRTTSKSRSRSRSRRNSVSSASSDSSGDGRRRSGSRSRRRSY</sequence>
<keyword evidence="2" id="KW-1133">Transmembrane helix</keyword>
<feature type="compositionally biased region" description="Basic residues" evidence="1">
    <location>
        <begin position="362"/>
        <end position="372"/>
    </location>
</feature>
<keyword evidence="2" id="KW-0472">Membrane</keyword>
<feature type="compositionally biased region" description="Basic and acidic residues" evidence="1">
    <location>
        <begin position="245"/>
        <end position="257"/>
    </location>
</feature>
<evidence type="ECO:0000256" key="2">
    <source>
        <dbReference type="SAM" id="Phobius"/>
    </source>
</evidence>
<feature type="compositionally biased region" description="Low complexity" evidence="1">
    <location>
        <begin position="346"/>
        <end position="356"/>
    </location>
</feature>
<accession>A0A061AN16</accession>
<feature type="transmembrane region" description="Helical" evidence="2">
    <location>
        <begin position="108"/>
        <end position="127"/>
    </location>
</feature>
<feature type="compositionally biased region" description="Basic residues" evidence="1">
    <location>
        <begin position="323"/>
        <end position="345"/>
    </location>
</feature>
<feature type="transmembrane region" description="Helical" evidence="2">
    <location>
        <begin position="67"/>
        <end position="88"/>
    </location>
</feature>
<feature type="compositionally biased region" description="Basic and acidic residues" evidence="1">
    <location>
        <begin position="266"/>
        <end position="285"/>
    </location>
</feature>
<feature type="transmembrane region" description="Helical" evidence="2">
    <location>
        <begin position="20"/>
        <end position="41"/>
    </location>
</feature>
<dbReference type="AlphaFoldDB" id="A0A061AN16"/>